<dbReference type="PATRIC" id="fig|304371.9.peg.1408"/>
<dbReference type="InterPro" id="IPR027256">
    <property type="entry name" value="P-typ_ATPase_IB"/>
</dbReference>
<dbReference type="EMBL" id="AP011532">
    <property type="protein sequence ID" value="BAI61442.1"/>
    <property type="molecule type" value="Genomic_DNA"/>
</dbReference>
<dbReference type="InterPro" id="IPR018303">
    <property type="entry name" value="ATPase_P-typ_P_site"/>
</dbReference>
<dbReference type="PANTHER" id="PTHR48085:SF5">
    <property type="entry name" value="CADMIUM_ZINC-TRANSPORTING ATPASE HMA4-RELATED"/>
    <property type="match status" value="1"/>
</dbReference>
<dbReference type="GO" id="GO:0019829">
    <property type="term" value="F:ATPase-coupled monoatomic cation transmembrane transporter activity"/>
    <property type="evidence" value="ECO:0007669"/>
    <property type="project" value="InterPro"/>
</dbReference>
<dbReference type="PROSITE" id="PS50846">
    <property type="entry name" value="HMA_2"/>
    <property type="match status" value="2"/>
</dbReference>
<evidence type="ECO:0000256" key="9">
    <source>
        <dbReference type="ARBA" id="ARBA00023136"/>
    </source>
</evidence>
<dbReference type="KEGG" id="mpd:MCP_1370"/>
<evidence type="ECO:0000256" key="6">
    <source>
        <dbReference type="ARBA" id="ARBA00022840"/>
    </source>
</evidence>
<dbReference type="Gene3D" id="3.30.70.100">
    <property type="match status" value="2"/>
</dbReference>
<dbReference type="PRINTS" id="PR00941">
    <property type="entry name" value="CDATPASE"/>
</dbReference>
<sequence length="817" mass="87581">MTEHEKEKCNCGTCHEEEESHEEKGTCSCGTCHDEVECHEDHEETECQVCRIEPEGKGPLRETGFKIDNMDCADCAKKLEERIAKVHGVTSVKFNFGTATLNIKHTGAASDLLDVVEQSGYHVAADTFKITQFDVQELDCIDCAKKFEKAIAMTPGVIRASLNFAVGKLIVEHTCPVDDILAAARDIGYTIKVSGTKEKGSFFTRHRPVLITVVSGLLTVTGFTLSHLNVPPYIPILLYFMAIVVGGSHIAKSAIYSLKTMTADMNLLMTIAIIGAMAIGQWEEGATVVVLFALGNALQSYTLDKTRNSIKELISITPNDAAVIRNGSEVRLNTALINVGDMIVVKPGEKIPMDGEVISGLSYVNQAPITGESMSVEKEPGSVVYAGTINENGALEIKVTRLAKDNTLSKIIHMVEEAQVQRAPTQVFLDKFTKYYTPAVILLAAGVAIIPTLMGQPFYTWLYRGLVLLVISCPCALVISTPVSIVAAIGSASRNGVLIKGGSYLEEIGRARAIAFDKTGTLTKGKTAVSEVVNFDSLDTAQIMNIAASLESKSGHPLAAAIIRANHGQTPMPVENFQSVTGKGVTGTVDGVDYTLGNLKMFEAVNENVQQTVAHLQEAGMTPVILGKDHAILAVIAISDEVRPESRELVKDLHKSGLKEVVMLTGDNNRMAKAIASDIGLDGYFGELLPEEKANIVKGIRKAHGNVIMVGDGVNDAPALAASNVGIAMGATGSDTALETADIALMANDLTKVDYTIRLGRHTLSIIKQNVIFAIAIKAVFIGLAVFGMANLWMAVFADMGASLIVILNGMRLIRTH</sequence>
<feature type="transmembrane region" description="Helical" evidence="10">
    <location>
        <begin position="435"/>
        <end position="454"/>
    </location>
</feature>
<evidence type="ECO:0000256" key="8">
    <source>
        <dbReference type="ARBA" id="ARBA00022989"/>
    </source>
</evidence>
<dbReference type="InterPro" id="IPR023299">
    <property type="entry name" value="ATPase_P-typ_cyto_dom_N"/>
</dbReference>
<feature type="transmembrane region" description="Helical" evidence="10">
    <location>
        <begin position="286"/>
        <end position="303"/>
    </location>
</feature>
<dbReference type="NCBIfam" id="TIGR01494">
    <property type="entry name" value="ATPase_P-type"/>
    <property type="match status" value="1"/>
</dbReference>
<evidence type="ECO:0000259" key="11">
    <source>
        <dbReference type="PROSITE" id="PS50846"/>
    </source>
</evidence>
<feature type="transmembrane region" description="Helical" evidence="10">
    <location>
        <begin position="796"/>
        <end position="814"/>
    </location>
</feature>
<evidence type="ECO:0000256" key="4">
    <source>
        <dbReference type="ARBA" id="ARBA00022723"/>
    </source>
</evidence>
<dbReference type="InParanoid" id="D1YYC0"/>
<dbReference type="Gene3D" id="2.70.150.10">
    <property type="entry name" value="Calcium-transporting ATPase, cytoplasmic transduction domain A"/>
    <property type="match status" value="1"/>
</dbReference>
<dbReference type="STRING" id="304371.MCP_1370"/>
<dbReference type="Pfam" id="PF00702">
    <property type="entry name" value="Hydrolase"/>
    <property type="match status" value="1"/>
</dbReference>
<reference evidence="12 13" key="1">
    <citation type="journal article" date="2007" name="Appl. Environ. Microbiol.">
        <title>Isolation of key methanogens for global methane emission from rice paddy fields: a novel isolate affiliated with the clone cluster rice cluster I.</title>
        <authorList>
            <person name="Sakai S."/>
            <person name="Imachi H."/>
            <person name="Sekiguchi Y."/>
            <person name="Ohashi A."/>
            <person name="Harada H."/>
            <person name="Kamagata Y."/>
        </authorList>
    </citation>
    <scope>NUCLEOTIDE SEQUENCE [LARGE SCALE GENOMIC DNA]</scope>
    <source>
        <strain evidence="13">DSM 17711 / JCM 13418 / NBRC 101707 / SANAE</strain>
    </source>
</reference>
<keyword evidence="4" id="KW-0479">Metal-binding</keyword>
<reference evidence="12 13" key="2">
    <citation type="journal article" date="2008" name="Int. J. Syst. Evol. Microbiol.">
        <title>Methanocella paludicola gen. nov., sp. nov., a methane-producing archaeon, the first isolate of the lineage 'Rice Cluster I', and proposal of the new archaeal order Methanocellales ord. nov.</title>
        <authorList>
            <person name="Sakai S."/>
            <person name="Imachi H."/>
            <person name="Hanada S."/>
            <person name="Ohashi A."/>
            <person name="Harada H."/>
            <person name="Kamagata Y."/>
        </authorList>
    </citation>
    <scope>NUCLEOTIDE SEQUENCE [LARGE SCALE GENOMIC DNA]</scope>
    <source>
        <strain evidence="13">DSM 17711 / JCM 13418 / NBRC 101707 / SANAE</strain>
    </source>
</reference>
<dbReference type="SUPFAM" id="SSF81653">
    <property type="entry name" value="Calcium ATPase, transduction domain A"/>
    <property type="match status" value="1"/>
</dbReference>
<keyword evidence="9 10" id="KW-0472">Membrane</keyword>
<dbReference type="GO" id="GO:0015086">
    <property type="term" value="F:cadmium ion transmembrane transporter activity"/>
    <property type="evidence" value="ECO:0007669"/>
    <property type="project" value="TreeGrafter"/>
</dbReference>
<evidence type="ECO:0000256" key="7">
    <source>
        <dbReference type="ARBA" id="ARBA00022967"/>
    </source>
</evidence>
<dbReference type="SFLD" id="SFLDG00002">
    <property type="entry name" value="C1.7:_P-type_atpase_like"/>
    <property type="match status" value="1"/>
</dbReference>
<dbReference type="InterPro" id="IPR051014">
    <property type="entry name" value="Cation_Transport_ATPase_IB"/>
</dbReference>
<evidence type="ECO:0000256" key="10">
    <source>
        <dbReference type="SAM" id="Phobius"/>
    </source>
</evidence>
<dbReference type="InterPro" id="IPR059000">
    <property type="entry name" value="ATPase_P-type_domA"/>
</dbReference>
<keyword evidence="13" id="KW-1185">Reference proteome</keyword>
<dbReference type="PRINTS" id="PR00119">
    <property type="entry name" value="CATATPASE"/>
</dbReference>
<dbReference type="InterPro" id="IPR008250">
    <property type="entry name" value="ATPase_P-typ_transduc_dom_A_sf"/>
</dbReference>
<dbReference type="Pfam" id="PF00403">
    <property type="entry name" value="HMA"/>
    <property type="match status" value="2"/>
</dbReference>
<dbReference type="InterPro" id="IPR036163">
    <property type="entry name" value="HMA_dom_sf"/>
</dbReference>
<dbReference type="GO" id="GO:0016887">
    <property type="term" value="F:ATP hydrolysis activity"/>
    <property type="evidence" value="ECO:0007669"/>
    <property type="project" value="InterPro"/>
</dbReference>
<dbReference type="AlphaFoldDB" id="D1YYC0"/>
<dbReference type="SFLD" id="SFLDF00027">
    <property type="entry name" value="p-type_atpase"/>
    <property type="match status" value="1"/>
</dbReference>
<comment type="subcellular location">
    <subcellularLocation>
        <location evidence="1">Membrane</location>
        <topology evidence="1">Multi-pass membrane protein</topology>
    </subcellularLocation>
</comment>
<dbReference type="Proteomes" id="UP000001882">
    <property type="component" value="Chromosome"/>
</dbReference>
<dbReference type="InterPro" id="IPR044492">
    <property type="entry name" value="P_typ_ATPase_HD_dom"/>
</dbReference>
<feature type="domain" description="HMA" evidence="11">
    <location>
        <begin position="129"/>
        <end position="192"/>
    </location>
</feature>
<dbReference type="GeneID" id="8681333"/>
<evidence type="ECO:0000256" key="1">
    <source>
        <dbReference type="ARBA" id="ARBA00004141"/>
    </source>
</evidence>
<dbReference type="InterPro" id="IPR006121">
    <property type="entry name" value="HMA_dom"/>
</dbReference>
<dbReference type="NCBIfam" id="TIGR01511">
    <property type="entry name" value="ATPase-IB1_Cu"/>
    <property type="match status" value="1"/>
</dbReference>
<feature type="transmembrane region" description="Helical" evidence="10">
    <location>
        <begin position="466"/>
        <end position="490"/>
    </location>
</feature>
<dbReference type="SUPFAM" id="SSF81665">
    <property type="entry name" value="Calcium ATPase, transmembrane domain M"/>
    <property type="match status" value="1"/>
</dbReference>
<dbReference type="Pfam" id="PF00122">
    <property type="entry name" value="E1-E2_ATPase"/>
    <property type="match status" value="1"/>
</dbReference>
<dbReference type="InterPro" id="IPR023214">
    <property type="entry name" value="HAD_sf"/>
</dbReference>
<dbReference type="NCBIfam" id="TIGR01525">
    <property type="entry name" value="ATPase-IB_hvy"/>
    <property type="match status" value="1"/>
</dbReference>
<dbReference type="InterPro" id="IPR001757">
    <property type="entry name" value="P_typ_ATPase"/>
</dbReference>
<dbReference type="GO" id="GO:0016020">
    <property type="term" value="C:membrane"/>
    <property type="evidence" value="ECO:0007669"/>
    <property type="project" value="UniProtKB-SubCell"/>
</dbReference>
<keyword evidence="3 10" id="KW-0812">Transmembrane</keyword>
<evidence type="ECO:0000256" key="2">
    <source>
        <dbReference type="ARBA" id="ARBA00006024"/>
    </source>
</evidence>
<dbReference type="GO" id="GO:0005524">
    <property type="term" value="F:ATP binding"/>
    <property type="evidence" value="ECO:0007669"/>
    <property type="project" value="UniProtKB-KW"/>
</dbReference>
<feature type="transmembrane region" description="Helical" evidence="10">
    <location>
        <begin position="263"/>
        <end position="280"/>
    </location>
</feature>
<dbReference type="InterPro" id="IPR023298">
    <property type="entry name" value="ATPase_P-typ_TM_dom_sf"/>
</dbReference>
<dbReference type="OrthoDB" id="8588at2157"/>
<dbReference type="NCBIfam" id="TIGR01512">
    <property type="entry name" value="ATPase-IB2_Cd"/>
    <property type="match status" value="1"/>
</dbReference>
<dbReference type="InterPro" id="IPR036412">
    <property type="entry name" value="HAD-like_sf"/>
</dbReference>
<feature type="transmembrane region" description="Helical" evidence="10">
    <location>
        <begin position="771"/>
        <end position="790"/>
    </location>
</feature>
<dbReference type="Gene3D" id="3.40.50.1000">
    <property type="entry name" value="HAD superfamily/HAD-like"/>
    <property type="match status" value="1"/>
</dbReference>
<reference evidence="13" key="3">
    <citation type="journal article" date="2011" name="PLoS ONE">
        <title>Genome sequence of a mesophilic hydrogenotrophic methanogen Methanocella paludicola, the first cultivated representative of the order Methanocellales.</title>
        <authorList>
            <person name="Sakai S."/>
            <person name="Takaki Y."/>
            <person name="Shimamura S."/>
            <person name="Sekine M."/>
            <person name="Tajima T."/>
            <person name="Kosugi H."/>
            <person name="Ichikawa N."/>
            <person name="Tasumi E."/>
            <person name="Hiraki A.T."/>
            <person name="Shimizu A."/>
            <person name="Kato Y."/>
            <person name="Nishiko R."/>
            <person name="Mori K."/>
            <person name="Fujita N."/>
            <person name="Imachi H."/>
            <person name="Takai K."/>
        </authorList>
    </citation>
    <scope>NUCLEOTIDE SEQUENCE [LARGE SCALE GENOMIC DNA]</scope>
    <source>
        <strain evidence="13">DSM 17711 / JCM 13418 / NBRC 101707 / SANAE</strain>
    </source>
</reference>
<dbReference type="SUPFAM" id="SSF55008">
    <property type="entry name" value="HMA, heavy metal-associated domain"/>
    <property type="match status" value="2"/>
</dbReference>
<dbReference type="GO" id="GO:0046872">
    <property type="term" value="F:metal ion binding"/>
    <property type="evidence" value="ECO:0007669"/>
    <property type="project" value="UniProtKB-KW"/>
</dbReference>
<dbReference type="SFLD" id="SFLDS00003">
    <property type="entry name" value="Haloacid_Dehalogenase"/>
    <property type="match status" value="1"/>
</dbReference>
<proteinExistence type="inferred from homology"/>
<evidence type="ECO:0000313" key="12">
    <source>
        <dbReference type="EMBL" id="BAI61442.1"/>
    </source>
</evidence>
<evidence type="ECO:0000256" key="5">
    <source>
        <dbReference type="ARBA" id="ARBA00022741"/>
    </source>
</evidence>
<gene>
    <name evidence="12" type="primary">cadA</name>
    <name evidence="12" type="ordered locus">MCP_1370</name>
</gene>
<organism evidence="12 13">
    <name type="scientific">Methanocella paludicola (strain DSM 17711 / JCM 13418 / NBRC 101707 / SANAE)</name>
    <dbReference type="NCBI Taxonomy" id="304371"/>
    <lineage>
        <taxon>Archaea</taxon>
        <taxon>Methanobacteriati</taxon>
        <taxon>Methanobacteriota</taxon>
        <taxon>Stenosarchaea group</taxon>
        <taxon>Methanomicrobia</taxon>
        <taxon>Methanocellales</taxon>
        <taxon>Methanocellaceae</taxon>
        <taxon>Methanocella</taxon>
    </lineage>
</organism>
<keyword evidence="7" id="KW-1278">Translocase</keyword>
<dbReference type="PANTHER" id="PTHR48085">
    <property type="entry name" value="CADMIUM/ZINC-TRANSPORTING ATPASE HMA2-RELATED"/>
    <property type="match status" value="1"/>
</dbReference>
<dbReference type="Gene3D" id="3.40.1110.10">
    <property type="entry name" value="Calcium-transporting ATPase, cytoplasmic domain N"/>
    <property type="match status" value="1"/>
</dbReference>
<evidence type="ECO:0000313" key="13">
    <source>
        <dbReference type="Proteomes" id="UP000001882"/>
    </source>
</evidence>
<dbReference type="eggNOG" id="arCOG01576">
    <property type="taxonomic scope" value="Archaea"/>
</dbReference>
<accession>D1YYC0</accession>
<feature type="domain" description="HMA" evidence="11">
    <location>
        <begin position="61"/>
        <end position="124"/>
    </location>
</feature>
<dbReference type="PROSITE" id="PS00154">
    <property type="entry name" value="ATPASE_E1_E2"/>
    <property type="match status" value="1"/>
</dbReference>
<dbReference type="FunFam" id="2.70.150.10:FF:000002">
    <property type="entry name" value="Copper-transporting ATPase 1, putative"/>
    <property type="match status" value="1"/>
</dbReference>
<feature type="transmembrane region" description="Helical" evidence="10">
    <location>
        <begin position="209"/>
        <end position="227"/>
    </location>
</feature>
<keyword evidence="5" id="KW-0547">Nucleotide-binding</keyword>
<dbReference type="eggNOG" id="arCOG02764">
    <property type="taxonomic scope" value="Archaea"/>
</dbReference>
<evidence type="ECO:0000256" key="3">
    <source>
        <dbReference type="ARBA" id="ARBA00022692"/>
    </source>
</evidence>
<dbReference type="RefSeq" id="WP_012900121.1">
    <property type="nucleotide sequence ID" value="NC_013665.1"/>
</dbReference>
<comment type="similarity">
    <text evidence="2">Belongs to the cation transport ATPase (P-type) (TC 3.A.3) family. Type IB subfamily.</text>
</comment>
<dbReference type="SUPFAM" id="SSF56784">
    <property type="entry name" value="HAD-like"/>
    <property type="match status" value="1"/>
</dbReference>
<feature type="transmembrane region" description="Helical" evidence="10">
    <location>
        <begin position="233"/>
        <end position="251"/>
    </location>
</feature>
<keyword evidence="8 10" id="KW-1133">Transmembrane helix</keyword>
<protein>
    <submittedName>
        <fullName evidence="12">Cadmium-transporting ATPase</fullName>
    </submittedName>
</protein>
<keyword evidence="6" id="KW-0067">ATP-binding</keyword>
<name>D1YYC0_METPS</name>
<dbReference type="CDD" id="cd00371">
    <property type="entry name" value="HMA"/>
    <property type="match status" value="2"/>
</dbReference>